<dbReference type="SUPFAM" id="SSF52087">
    <property type="entry name" value="CRAL/TRIO domain"/>
    <property type="match status" value="1"/>
</dbReference>
<dbReference type="PANTHER" id="PTHR10194:SF151">
    <property type="entry name" value="NEUROFIBROMIN-A"/>
    <property type="match status" value="1"/>
</dbReference>
<dbReference type="KEGG" id="dpp:DICPUDRAFT_79326"/>
<dbReference type="Gene3D" id="1.10.506.10">
    <property type="entry name" value="GTPase Activation - p120gap, domain 1"/>
    <property type="match status" value="1"/>
</dbReference>
<dbReference type="EMBL" id="GL871077">
    <property type="protein sequence ID" value="EGC34955.1"/>
    <property type="molecule type" value="Genomic_DNA"/>
</dbReference>
<dbReference type="PANTHER" id="PTHR10194">
    <property type="entry name" value="RAS GTPASE-ACTIVATING PROTEINS"/>
    <property type="match status" value="1"/>
</dbReference>
<dbReference type="AlphaFoldDB" id="F0ZM90"/>
<dbReference type="InterPro" id="IPR036865">
    <property type="entry name" value="CRAL-TRIO_dom_sf"/>
</dbReference>
<dbReference type="OrthoDB" id="1562946at2759"/>
<feature type="compositionally biased region" description="Low complexity" evidence="2">
    <location>
        <begin position="311"/>
        <end position="337"/>
    </location>
</feature>
<dbReference type="InterPro" id="IPR001251">
    <property type="entry name" value="CRAL-TRIO_dom"/>
</dbReference>
<feature type="compositionally biased region" description="Polar residues" evidence="2">
    <location>
        <begin position="350"/>
        <end position="372"/>
    </location>
</feature>
<dbReference type="GO" id="GO:0046578">
    <property type="term" value="P:regulation of Ras protein signal transduction"/>
    <property type="evidence" value="ECO:0007669"/>
    <property type="project" value="EnsemblProtists"/>
</dbReference>
<dbReference type="CDD" id="cd00170">
    <property type="entry name" value="SEC14"/>
    <property type="match status" value="1"/>
</dbReference>
<dbReference type="GO" id="GO:0009898">
    <property type="term" value="C:cytoplasmic side of plasma membrane"/>
    <property type="evidence" value="ECO:0007669"/>
    <property type="project" value="EnsemblProtists"/>
</dbReference>
<dbReference type="GO" id="GO:0051896">
    <property type="term" value="P:regulation of phosphatidylinositol 3-kinase/protein kinase B signal transduction"/>
    <property type="evidence" value="ECO:0007669"/>
    <property type="project" value="EnsemblProtists"/>
</dbReference>
<dbReference type="InterPro" id="IPR001936">
    <property type="entry name" value="RasGAP_dom"/>
</dbReference>
<evidence type="ECO:0000256" key="2">
    <source>
        <dbReference type="SAM" id="MobiDB-lite"/>
    </source>
</evidence>
<dbReference type="GO" id="GO:0050920">
    <property type="term" value="P:regulation of chemotaxis"/>
    <property type="evidence" value="ECO:0007669"/>
    <property type="project" value="EnsemblProtists"/>
</dbReference>
<proteinExistence type="predicted"/>
<dbReference type="InterPro" id="IPR008936">
    <property type="entry name" value="Rho_GTPase_activation_prot"/>
</dbReference>
<dbReference type="Gene3D" id="3.40.525.10">
    <property type="entry name" value="CRAL-TRIO lipid binding domain"/>
    <property type="match status" value="1"/>
</dbReference>
<dbReference type="GO" id="GO:0030833">
    <property type="term" value="P:regulation of actin filament polymerization"/>
    <property type="evidence" value="ECO:0007669"/>
    <property type="project" value="EnsemblProtists"/>
</dbReference>
<feature type="domain" description="Ras-GAP" evidence="3">
    <location>
        <begin position="47"/>
        <end position="260"/>
    </location>
</feature>
<dbReference type="GO" id="GO:1902531">
    <property type="term" value="P:regulation of intracellular signal transduction"/>
    <property type="evidence" value="ECO:0000318"/>
    <property type="project" value="GO_Central"/>
</dbReference>
<feature type="domain" description="CRAL-TRIO" evidence="4">
    <location>
        <begin position="488"/>
        <end position="639"/>
    </location>
</feature>
<dbReference type="InterPro" id="IPR039360">
    <property type="entry name" value="Ras_GTPase"/>
</dbReference>
<dbReference type="OMA" id="KDLIYNE"/>
<organism evidence="5 6">
    <name type="scientific">Dictyostelium purpureum</name>
    <name type="common">Slime mold</name>
    <dbReference type="NCBI Taxonomy" id="5786"/>
    <lineage>
        <taxon>Eukaryota</taxon>
        <taxon>Amoebozoa</taxon>
        <taxon>Evosea</taxon>
        <taxon>Eumycetozoa</taxon>
        <taxon>Dictyostelia</taxon>
        <taxon>Dictyosteliales</taxon>
        <taxon>Dictyosteliaceae</taxon>
        <taxon>Dictyostelium</taxon>
    </lineage>
</organism>
<feature type="region of interest" description="Disordered" evidence="2">
    <location>
        <begin position="452"/>
        <end position="485"/>
    </location>
</feature>
<dbReference type="SMART" id="SM00323">
    <property type="entry name" value="RasGAP"/>
    <property type="match status" value="1"/>
</dbReference>
<gene>
    <name evidence="5" type="ORF">DICPUDRAFT_79326</name>
</gene>
<name>F0ZM90_DICPU</name>
<evidence type="ECO:0000256" key="1">
    <source>
        <dbReference type="ARBA" id="ARBA00022468"/>
    </source>
</evidence>
<evidence type="ECO:0000313" key="5">
    <source>
        <dbReference type="EMBL" id="EGC34955.1"/>
    </source>
</evidence>
<feature type="region of interest" description="Disordered" evidence="2">
    <location>
        <begin position="304"/>
        <end position="401"/>
    </location>
</feature>
<dbReference type="eggNOG" id="KOG1826">
    <property type="taxonomic scope" value="Eukaryota"/>
</dbReference>
<dbReference type="STRING" id="5786.F0ZM90"/>
<evidence type="ECO:0000259" key="4">
    <source>
        <dbReference type="PROSITE" id="PS50191"/>
    </source>
</evidence>
<dbReference type="GO" id="GO:0033058">
    <property type="term" value="P:directional locomotion"/>
    <property type="evidence" value="ECO:0007669"/>
    <property type="project" value="EnsemblProtists"/>
</dbReference>
<dbReference type="Pfam" id="PF00616">
    <property type="entry name" value="RasGAP"/>
    <property type="match status" value="1"/>
</dbReference>
<feature type="compositionally biased region" description="Low complexity" evidence="2">
    <location>
        <begin position="373"/>
        <end position="398"/>
    </location>
</feature>
<dbReference type="PROSITE" id="PS50018">
    <property type="entry name" value="RAS_GTPASE_ACTIV_2"/>
    <property type="match status" value="1"/>
</dbReference>
<keyword evidence="1" id="KW-0343">GTPase activation</keyword>
<dbReference type="VEuPathDB" id="AmoebaDB:DICPUDRAFT_79326"/>
<dbReference type="RefSeq" id="XP_003288536.1">
    <property type="nucleotide sequence ID" value="XM_003288488.1"/>
</dbReference>
<dbReference type="PROSITE" id="PS50191">
    <property type="entry name" value="CRAL_TRIO"/>
    <property type="match status" value="1"/>
</dbReference>
<evidence type="ECO:0000259" key="3">
    <source>
        <dbReference type="PROSITE" id="PS50018"/>
    </source>
</evidence>
<dbReference type="InParanoid" id="F0ZM90"/>
<protein>
    <recommendedName>
        <fullName evidence="7">Ras-GAP domain-containing protein</fullName>
    </recommendedName>
</protein>
<keyword evidence="6" id="KW-1185">Reference proteome</keyword>
<dbReference type="Pfam" id="PF13716">
    <property type="entry name" value="CRAL_TRIO_2"/>
    <property type="match status" value="1"/>
</dbReference>
<evidence type="ECO:0008006" key="7">
    <source>
        <dbReference type="Google" id="ProtNLM"/>
    </source>
</evidence>
<evidence type="ECO:0000313" key="6">
    <source>
        <dbReference type="Proteomes" id="UP000001064"/>
    </source>
</evidence>
<sequence>MDTDKLSLQWKKSAWLNSTQLYGELTDIIIKDTIFTRSFANIIDNSEVDSFSKNIVNIFTAANKTLPLIKDLIYNEFNTKVLAEGEGSILRGNSIVNKIEGAYVRLIGANYLRFVLSDLVTKVVLDTDLKLEIDPRKLNDYFEDGAIEYERKHQELELKENQTSLHQVAQMFLDRITDPVVVEEMPREIRAIADYTAESALRYAPESLAPLVGGFIMLRFFSPAIVTPEYSKLLSSEVVPSKRAKRNLVLLAKVLQNASNGVLFGGKEDFMTCMNSFITDNKEKMSSYFTLICKDPINTPTNKWIDLEGKPTTNVSTSTPTTVPPTAAAANPNSNPNGWSKPVLGGSKWLATTPSGTVSTPPIANNGSTALQSSSSSNKGGSMKSSGSSGNLAGSVSSSGGGSWDSYIKNIQISDLFDLHRIFDLYKEKIVSKLSTPGNGCIKTANRVTDILKELGPSPKTKNERKKKETDASEEPNTENNGSIGTALEDCTHMLERARFLFQGPNDKNDRSVFYLIVNRVKPEVFDNVNPLIAHIFKVMDPHTNSPYTLVVDMSWAHISNELKKAIFTHLPKLAEIFSRKYKKNIDKIFIVHPSAYTRAVVYFMSAFTSRKLKRKIHDIYNWKELTQYIEAENIALPETSKDFITKSYRVVKINSKGKKQERLIKFTSNSLLNIDPKTHRIQNEKRIDEIDEISSRIGSLQIHMRLSDSSSCTFGKNQSLTNRIGFLSLGGGGSSNNSVNHSNKDKDKLGDSTSRKYVCNDELERDHILQDIFETGFKMGLSSRSAKSLPTEYKVIKVNNVGKHQERIFKLTIDSLLNLDQQRIKSENSFAGIEEVTLDKDEDDVVWIKFKSESNKRKIICNKGEGKQLHYVLTDAINKYQTTIDIQEGALKLDAEEGSY</sequence>
<dbReference type="GO" id="GO:0005096">
    <property type="term" value="F:GTPase activator activity"/>
    <property type="evidence" value="ECO:0000318"/>
    <property type="project" value="GO_Central"/>
</dbReference>
<dbReference type="SUPFAM" id="SSF48350">
    <property type="entry name" value="GTPase activation domain, GAP"/>
    <property type="match status" value="1"/>
</dbReference>
<reference evidence="6" key="1">
    <citation type="journal article" date="2011" name="Genome Biol.">
        <title>Comparative genomics of the social amoebae Dictyostelium discoideum and Dictyostelium purpureum.</title>
        <authorList>
            <consortium name="US DOE Joint Genome Institute (JGI-PGF)"/>
            <person name="Sucgang R."/>
            <person name="Kuo A."/>
            <person name="Tian X."/>
            <person name="Salerno W."/>
            <person name="Parikh A."/>
            <person name="Feasley C.L."/>
            <person name="Dalin E."/>
            <person name="Tu H."/>
            <person name="Huang E."/>
            <person name="Barry K."/>
            <person name="Lindquist E."/>
            <person name="Shapiro H."/>
            <person name="Bruce D."/>
            <person name="Schmutz J."/>
            <person name="Salamov A."/>
            <person name="Fey P."/>
            <person name="Gaudet P."/>
            <person name="Anjard C."/>
            <person name="Babu M.M."/>
            <person name="Basu S."/>
            <person name="Bushmanova Y."/>
            <person name="van der Wel H."/>
            <person name="Katoh-Kurasawa M."/>
            <person name="Dinh C."/>
            <person name="Coutinho P.M."/>
            <person name="Saito T."/>
            <person name="Elias M."/>
            <person name="Schaap P."/>
            <person name="Kay R.R."/>
            <person name="Henrissat B."/>
            <person name="Eichinger L."/>
            <person name="Rivero F."/>
            <person name="Putnam N.H."/>
            <person name="West C.M."/>
            <person name="Loomis W.F."/>
            <person name="Chisholm R.L."/>
            <person name="Shaulsky G."/>
            <person name="Strassmann J.E."/>
            <person name="Queller D.C."/>
            <person name="Kuspa A."/>
            <person name="Grigoriev I.V."/>
        </authorList>
    </citation>
    <scope>NUCLEOTIDE SEQUENCE [LARGE SCALE GENOMIC DNA]</scope>
    <source>
        <strain evidence="6">QSDP1</strain>
    </source>
</reference>
<accession>F0ZM90</accession>
<dbReference type="GeneID" id="10501952"/>
<dbReference type="Proteomes" id="UP000001064">
    <property type="component" value="Unassembled WGS sequence"/>
</dbReference>